<dbReference type="InterPro" id="IPR000620">
    <property type="entry name" value="EamA_dom"/>
</dbReference>
<feature type="transmembrane region" description="Helical" evidence="6">
    <location>
        <begin position="32"/>
        <end position="53"/>
    </location>
</feature>
<keyword evidence="9" id="KW-1185">Reference proteome</keyword>
<evidence type="ECO:0000256" key="2">
    <source>
        <dbReference type="ARBA" id="ARBA00007362"/>
    </source>
</evidence>
<dbReference type="PANTHER" id="PTHR32322:SF9">
    <property type="entry name" value="AMINO-ACID METABOLITE EFFLUX PUMP-RELATED"/>
    <property type="match status" value="1"/>
</dbReference>
<dbReference type="InterPro" id="IPR037185">
    <property type="entry name" value="EmrE-like"/>
</dbReference>
<feature type="transmembrane region" description="Helical" evidence="6">
    <location>
        <begin position="65"/>
        <end position="87"/>
    </location>
</feature>
<organism evidence="8 9">
    <name type="scientific">Fodinicola feengrottensis</name>
    <dbReference type="NCBI Taxonomy" id="435914"/>
    <lineage>
        <taxon>Bacteria</taxon>
        <taxon>Bacillati</taxon>
        <taxon>Actinomycetota</taxon>
        <taxon>Actinomycetes</taxon>
        <taxon>Mycobacteriales</taxon>
        <taxon>Fodinicola</taxon>
    </lineage>
</organism>
<keyword evidence="3 6" id="KW-0812">Transmembrane</keyword>
<evidence type="ECO:0000256" key="6">
    <source>
        <dbReference type="SAM" id="Phobius"/>
    </source>
</evidence>
<accession>A0ABN2G9J5</accession>
<sequence length="310" mass="32328">MSKAGDLTWLVALGAALWGTDALLRLPLTHSLPATVIVVAEHAIVVLVLIPWLPRAFRAFKAMSAVERWCALAVGAGSSALATWLFTLAFGGGDPLTPLVLQKLQPLIAILAARLFLGERIRGRFWFFAVPALIGTWLIAFADPLHIQLKGAEAALLAIGAAVLWAAGTVLGRRLSVAYAPTTVTTLRYAVGLPASLVIAVIVGGPFTVALADVPGLAGLALIPGLLALSLYYRGLQRTPAARATLAELAFPLTAAVIGVVFLHAQFTISQWIGVALVVAAVTALGWHERTSAQPAVVAAEPVREPAATG</sequence>
<feature type="transmembrane region" description="Helical" evidence="6">
    <location>
        <begin position="99"/>
        <end position="117"/>
    </location>
</feature>
<gene>
    <name evidence="8" type="ORF">GCM10009765_16340</name>
</gene>
<keyword evidence="4 6" id="KW-1133">Transmembrane helix</keyword>
<evidence type="ECO:0000313" key="8">
    <source>
        <dbReference type="EMBL" id="GAA1667629.1"/>
    </source>
</evidence>
<dbReference type="InterPro" id="IPR050638">
    <property type="entry name" value="AA-Vitamin_Transporters"/>
</dbReference>
<evidence type="ECO:0000256" key="3">
    <source>
        <dbReference type="ARBA" id="ARBA00022692"/>
    </source>
</evidence>
<evidence type="ECO:0000259" key="7">
    <source>
        <dbReference type="Pfam" id="PF00892"/>
    </source>
</evidence>
<dbReference type="EMBL" id="BAAANY010000005">
    <property type="protein sequence ID" value="GAA1667629.1"/>
    <property type="molecule type" value="Genomic_DNA"/>
</dbReference>
<feature type="domain" description="EamA" evidence="7">
    <location>
        <begin position="10"/>
        <end position="140"/>
    </location>
</feature>
<feature type="transmembrane region" description="Helical" evidence="6">
    <location>
        <begin position="154"/>
        <end position="175"/>
    </location>
</feature>
<keyword evidence="5 6" id="KW-0472">Membrane</keyword>
<name>A0ABN2G9J5_9ACTN</name>
<comment type="caution">
    <text evidence="8">The sequence shown here is derived from an EMBL/GenBank/DDBJ whole genome shotgun (WGS) entry which is preliminary data.</text>
</comment>
<evidence type="ECO:0000313" key="9">
    <source>
        <dbReference type="Proteomes" id="UP001500618"/>
    </source>
</evidence>
<comment type="similarity">
    <text evidence="2">Belongs to the EamA transporter family.</text>
</comment>
<dbReference type="Gene3D" id="1.10.3730.20">
    <property type="match status" value="1"/>
</dbReference>
<dbReference type="RefSeq" id="WP_344308574.1">
    <property type="nucleotide sequence ID" value="NZ_BAAANY010000005.1"/>
</dbReference>
<feature type="transmembrane region" description="Helical" evidence="6">
    <location>
        <begin position="269"/>
        <end position="287"/>
    </location>
</feature>
<comment type="subcellular location">
    <subcellularLocation>
        <location evidence="1">Membrane</location>
        <topology evidence="1">Multi-pass membrane protein</topology>
    </subcellularLocation>
</comment>
<feature type="transmembrane region" description="Helical" evidence="6">
    <location>
        <begin position="124"/>
        <end position="142"/>
    </location>
</feature>
<feature type="transmembrane region" description="Helical" evidence="6">
    <location>
        <begin position="214"/>
        <end position="233"/>
    </location>
</feature>
<dbReference type="Pfam" id="PF00892">
    <property type="entry name" value="EamA"/>
    <property type="match status" value="2"/>
</dbReference>
<feature type="domain" description="EamA" evidence="7">
    <location>
        <begin position="154"/>
        <end position="284"/>
    </location>
</feature>
<dbReference type="SUPFAM" id="SSF103481">
    <property type="entry name" value="Multidrug resistance efflux transporter EmrE"/>
    <property type="match status" value="2"/>
</dbReference>
<dbReference type="Proteomes" id="UP001500618">
    <property type="component" value="Unassembled WGS sequence"/>
</dbReference>
<proteinExistence type="inferred from homology"/>
<feature type="transmembrane region" description="Helical" evidence="6">
    <location>
        <begin position="245"/>
        <end position="263"/>
    </location>
</feature>
<reference evidence="8 9" key="1">
    <citation type="journal article" date="2019" name="Int. J. Syst. Evol. Microbiol.">
        <title>The Global Catalogue of Microorganisms (GCM) 10K type strain sequencing project: providing services to taxonomists for standard genome sequencing and annotation.</title>
        <authorList>
            <consortium name="The Broad Institute Genomics Platform"/>
            <consortium name="The Broad Institute Genome Sequencing Center for Infectious Disease"/>
            <person name="Wu L."/>
            <person name="Ma J."/>
        </authorList>
    </citation>
    <scope>NUCLEOTIDE SEQUENCE [LARGE SCALE GENOMIC DNA]</scope>
    <source>
        <strain evidence="8 9">JCM 14718</strain>
    </source>
</reference>
<evidence type="ECO:0000256" key="1">
    <source>
        <dbReference type="ARBA" id="ARBA00004141"/>
    </source>
</evidence>
<feature type="transmembrane region" description="Helical" evidence="6">
    <location>
        <begin position="187"/>
        <end position="208"/>
    </location>
</feature>
<evidence type="ECO:0000256" key="5">
    <source>
        <dbReference type="ARBA" id="ARBA00023136"/>
    </source>
</evidence>
<dbReference type="PANTHER" id="PTHR32322">
    <property type="entry name" value="INNER MEMBRANE TRANSPORTER"/>
    <property type="match status" value="1"/>
</dbReference>
<evidence type="ECO:0000256" key="4">
    <source>
        <dbReference type="ARBA" id="ARBA00022989"/>
    </source>
</evidence>
<protein>
    <submittedName>
        <fullName evidence="8">DMT family transporter</fullName>
    </submittedName>
</protein>